<evidence type="ECO:0000259" key="8">
    <source>
        <dbReference type="Pfam" id="PF12696"/>
    </source>
</evidence>
<feature type="domain" description="TraD/TraG TraM recognition site" evidence="8">
    <location>
        <begin position="704"/>
        <end position="826"/>
    </location>
</feature>
<evidence type="ECO:0000256" key="4">
    <source>
        <dbReference type="ARBA" id="ARBA00022989"/>
    </source>
</evidence>
<dbReference type="SUPFAM" id="SSF52540">
    <property type="entry name" value="P-loop containing nucleoside triphosphate hydrolases"/>
    <property type="match status" value="1"/>
</dbReference>
<gene>
    <name evidence="9" type="ORF">GKZ28_07980</name>
</gene>
<dbReference type="PANTHER" id="PTHR37937:SF1">
    <property type="entry name" value="CONJUGATIVE TRANSFER: DNA TRANSPORT"/>
    <property type="match status" value="1"/>
</dbReference>
<dbReference type="InterPro" id="IPR032689">
    <property type="entry name" value="TraG-D_C"/>
</dbReference>
<evidence type="ECO:0000256" key="6">
    <source>
        <dbReference type="SAM" id="Coils"/>
    </source>
</evidence>
<keyword evidence="3 7" id="KW-0812">Transmembrane</keyword>
<keyword evidence="4 7" id="KW-1133">Transmembrane helix</keyword>
<organism evidence="9 10">
    <name type="scientific">Clostridium chromiireducens</name>
    <dbReference type="NCBI Taxonomy" id="225345"/>
    <lineage>
        <taxon>Bacteria</taxon>
        <taxon>Bacillati</taxon>
        <taxon>Bacillota</taxon>
        <taxon>Clostridia</taxon>
        <taxon>Eubacteriales</taxon>
        <taxon>Clostridiaceae</taxon>
        <taxon>Clostridium</taxon>
    </lineage>
</organism>
<keyword evidence="5 7" id="KW-0472">Membrane</keyword>
<sequence>MIFWKELTKRVFLLSLKTFFQFTLKGEVILRMDKIKKFIEDLVDKSNPKVIDKISIGVFAILTILSMYLFISTFRIFVSPIVDLHSKILYSFNMLLDISLFYITMLGDKTSKPINRPRIFFYISVILALNIYSLLVEIINNSFTTFLNSLLGIAEVPSYLLITNVRVMSIYVPMFIVAIVFYESLSIPFKRSSKQELLEYSIDILTRNVNEVSDRTINLKLCEDIESGNDVILTEDASKQHTMIGGSSGSGKTALVLRPQLAQLFHQKAKFREKLKELSFQCIEEGICYLKIPVTDKYINENFSMDLIGIKPERKKEFLEIFKDYVIGVRESTSILFDEFRSADKIKIPLKISQDIVKREIKISVYISDLVLNEYTYIYENGTLKGDNIETEEHSISVNIETNEESEVSEESLLINLKVIKEKEMYYKFNVNVTQHNDGKIIYRDLGVTVVAPDGGLPSNTIDIAMKNGVKVHKIDPKMEEIEKGTVAKFNPIMVGTPEKAADVISSILVAMEQSTGKDSNPYFTNASIRAIRNIVILLRVTYPKLRGKNPTLVDVLDILNNFNLVREYVEELQKDSRLELRWRSVIDYFISSFYPQPKDEKGNALYGTNEGVNRKKTSEAISGMINQLDNLLGREELRYILCDAEGGLNLSEVLENGECLAIATRQSELGQILGKAFALMFILSMQNAVLCRYSEDENPEIPHYLVIDELPFYLNDDLKVFFTFSRKYKCSLIVAIQNIAQLCEESDVFKQIIFSNTGTKLILPGSNVEDRQYYSELLGNETIFETQTGVSKNPILSENANYSESEKGVMTEKAKVSSQEIAELKFKRCYYIYTNSKGKKSIGKGYIDFLKLTDDNTEKIQYYNFANYNDIRNTAHIKQADESNISDLKSTDNNVNNEINIYKDIEEVDVNLLEMNMETPDSTQEETQADIIEELPTDIISELNVENNDINNKPIQHNNTQSTFNLLEQQLLKPISSSHDIISEDNGNEKVEIKLLENANEQIKKENSEEYNIDLSGIDVDNLKVEGLSEK</sequence>
<feature type="transmembrane region" description="Helical" evidence="7">
    <location>
        <begin position="119"/>
        <end position="139"/>
    </location>
</feature>
<dbReference type="Gene3D" id="3.40.50.300">
    <property type="entry name" value="P-loop containing nucleotide triphosphate hydrolases"/>
    <property type="match status" value="1"/>
</dbReference>
<protein>
    <submittedName>
        <fullName evidence="9">TraM recognition domain-containing protein</fullName>
    </submittedName>
</protein>
<evidence type="ECO:0000256" key="2">
    <source>
        <dbReference type="ARBA" id="ARBA00022475"/>
    </source>
</evidence>
<proteinExistence type="predicted"/>
<feature type="transmembrane region" description="Helical" evidence="7">
    <location>
        <begin position="88"/>
        <end position="107"/>
    </location>
</feature>
<evidence type="ECO:0000313" key="9">
    <source>
        <dbReference type="EMBL" id="MVX63632.1"/>
    </source>
</evidence>
<evidence type="ECO:0000313" key="10">
    <source>
        <dbReference type="Proteomes" id="UP000656077"/>
    </source>
</evidence>
<evidence type="ECO:0000256" key="3">
    <source>
        <dbReference type="ARBA" id="ARBA00022692"/>
    </source>
</evidence>
<dbReference type="EMBL" id="WSRQ01000010">
    <property type="protein sequence ID" value="MVX63632.1"/>
    <property type="molecule type" value="Genomic_DNA"/>
</dbReference>
<evidence type="ECO:0000256" key="1">
    <source>
        <dbReference type="ARBA" id="ARBA00004651"/>
    </source>
</evidence>
<reference evidence="9" key="1">
    <citation type="submission" date="2019-12" db="EMBL/GenBank/DDBJ databases">
        <title>Microbes associate with the intestines of laboratory mice.</title>
        <authorList>
            <person name="Navarre W."/>
            <person name="Wong E."/>
        </authorList>
    </citation>
    <scope>NUCLEOTIDE SEQUENCE</scope>
    <source>
        <strain evidence="9">NM79_F5</strain>
    </source>
</reference>
<dbReference type="Pfam" id="PF12696">
    <property type="entry name" value="TraG-D_C"/>
    <property type="match status" value="1"/>
</dbReference>
<evidence type="ECO:0000256" key="7">
    <source>
        <dbReference type="SAM" id="Phobius"/>
    </source>
</evidence>
<comment type="caution">
    <text evidence="9">The sequence shown here is derived from an EMBL/GenBank/DDBJ whole genome shotgun (WGS) entry which is preliminary data.</text>
</comment>
<feature type="transmembrane region" description="Helical" evidence="7">
    <location>
        <begin position="54"/>
        <end position="76"/>
    </location>
</feature>
<evidence type="ECO:0000256" key="5">
    <source>
        <dbReference type="ARBA" id="ARBA00023136"/>
    </source>
</evidence>
<dbReference type="GO" id="GO:0005886">
    <property type="term" value="C:plasma membrane"/>
    <property type="evidence" value="ECO:0007669"/>
    <property type="project" value="UniProtKB-SubCell"/>
</dbReference>
<comment type="subcellular location">
    <subcellularLocation>
        <location evidence="1">Cell membrane</location>
        <topology evidence="1">Multi-pass membrane protein</topology>
    </subcellularLocation>
</comment>
<dbReference type="Proteomes" id="UP000656077">
    <property type="component" value="Unassembled WGS sequence"/>
</dbReference>
<feature type="transmembrane region" description="Helical" evidence="7">
    <location>
        <begin position="159"/>
        <end position="182"/>
    </location>
</feature>
<name>A0A964RL89_9CLOT</name>
<keyword evidence="6" id="KW-0175">Coiled coil</keyword>
<feature type="coiled-coil region" evidence="6">
    <location>
        <begin position="987"/>
        <end position="1014"/>
    </location>
</feature>
<dbReference type="CDD" id="cd01127">
    <property type="entry name" value="TrwB_TraG_TraD_VirD4"/>
    <property type="match status" value="1"/>
</dbReference>
<dbReference type="InterPro" id="IPR027417">
    <property type="entry name" value="P-loop_NTPase"/>
</dbReference>
<accession>A0A964RL89</accession>
<keyword evidence="2" id="KW-1003">Cell membrane</keyword>
<dbReference type="AlphaFoldDB" id="A0A964RL89"/>
<dbReference type="PANTHER" id="PTHR37937">
    <property type="entry name" value="CONJUGATIVE TRANSFER: DNA TRANSPORT"/>
    <property type="match status" value="1"/>
</dbReference>
<dbReference type="InterPro" id="IPR051539">
    <property type="entry name" value="T4SS-coupling_protein"/>
</dbReference>